<evidence type="ECO:0000256" key="1">
    <source>
        <dbReference type="SAM" id="Phobius"/>
    </source>
</evidence>
<keyword evidence="1" id="KW-0472">Membrane</keyword>
<feature type="transmembrane region" description="Helical" evidence="1">
    <location>
        <begin position="213"/>
        <end position="233"/>
    </location>
</feature>
<feature type="transmembrane region" description="Helical" evidence="1">
    <location>
        <begin position="12"/>
        <end position="39"/>
    </location>
</feature>
<dbReference type="AlphaFoldDB" id="A0A2I1HMR1"/>
<evidence type="ECO:0000313" key="3">
    <source>
        <dbReference type="Proteomes" id="UP000234323"/>
    </source>
</evidence>
<keyword evidence="1" id="KW-1133">Transmembrane helix</keyword>
<keyword evidence="1" id="KW-0812">Transmembrane</keyword>
<organism evidence="2 3">
    <name type="scientific">Rhizophagus irregularis</name>
    <dbReference type="NCBI Taxonomy" id="588596"/>
    <lineage>
        <taxon>Eukaryota</taxon>
        <taxon>Fungi</taxon>
        <taxon>Fungi incertae sedis</taxon>
        <taxon>Mucoromycota</taxon>
        <taxon>Glomeromycotina</taxon>
        <taxon>Glomeromycetes</taxon>
        <taxon>Glomerales</taxon>
        <taxon>Glomeraceae</taxon>
        <taxon>Rhizophagus</taxon>
    </lineage>
</organism>
<comment type="caution">
    <text evidence="2">The sequence shown here is derived from an EMBL/GenBank/DDBJ whole genome shotgun (WGS) entry which is preliminary data.</text>
</comment>
<dbReference type="EMBL" id="LLXI01004000">
    <property type="protein sequence ID" value="PKY60139.1"/>
    <property type="molecule type" value="Genomic_DNA"/>
</dbReference>
<name>A0A2I1HMR1_9GLOM</name>
<proteinExistence type="predicted"/>
<keyword evidence="3" id="KW-1185">Reference proteome</keyword>
<feature type="transmembrane region" description="Helical" evidence="1">
    <location>
        <begin position="245"/>
        <end position="264"/>
    </location>
</feature>
<protein>
    <submittedName>
        <fullName evidence="2">Uncharacterized protein</fullName>
    </submittedName>
</protein>
<accession>A0A2I1HMR1</accession>
<evidence type="ECO:0000313" key="2">
    <source>
        <dbReference type="EMBL" id="PKY60139.1"/>
    </source>
</evidence>
<sequence length="337" mass="39352">MLLIETVIFIKGIVILPLYIGDWIVPFSVTLISGIYTIIDKTLPSLLAFCVVNISPTISIIVDISDRSNKDLRVYLSTLERKRDANIKILERFEAEFLNLTKNKNETEIEEIYNKLFITPSIIVKNIMISLNVLFLILSIIIWKKNYWNSMSNINIPIPGRLKKDYYYFKRIISERDEIIMGSIGIYPFIAIIPLFILTFNSKIVKKGFEIKTVFIIIALSGQATFCVLDVKTLELYSHLQYDQIILLTFLCLLFINIILYFIFSDRGKRKKLEIYLTYDSDLVKDYKYSNDLNDDDDDDNNDYLNTYDNLFVYQRPENSSIDERVQILETLSKIII</sequence>
<feature type="transmembrane region" description="Helical" evidence="1">
    <location>
        <begin position="45"/>
        <end position="64"/>
    </location>
</feature>
<dbReference type="Proteomes" id="UP000234323">
    <property type="component" value="Unassembled WGS sequence"/>
</dbReference>
<feature type="transmembrane region" description="Helical" evidence="1">
    <location>
        <begin position="179"/>
        <end position="201"/>
    </location>
</feature>
<gene>
    <name evidence="2" type="ORF">RhiirA4_483493</name>
</gene>
<feature type="transmembrane region" description="Helical" evidence="1">
    <location>
        <begin position="122"/>
        <end position="143"/>
    </location>
</feature>
<reference evidence="2 3" key="1">
    <citation type="submission" date="2015-10" db="EMBL/GenBank/DDBJ databases">
        <title>Genome analyses suggest a sexual origin of heterokaryosis in a supposedly ancient asexual fungus.</title>
        <authorList>
            <person name="Ropars J."/>
            <person name="Sedzielewska K."/>
            <person name="Noel J."/>
            <person name="Charron P."/>
            <person name="Farinelli L."/>
            <person name="Marton T."/>
            <person name="Kruger M."/>
            <person name="Pelin A."/>
            <person name="Brachmann A."/>
            <person name="Corradi N."/>
        </authorList>
    </citation>
    <scope>NUCLEOTIDE SEQUENCE [LARGE SCALE GENOMIC DNA]</scope>
    <source>
        <strain evidence="2 3">A4</strain>
    </source>
</reference>